<dbReference type="Proteomes" id="UP000176944">
    <property type="component" value="Chromosome"/>
</dbReference>
<dbReference type="EMBL" id="CP017708">
    <property type="protein sequence ID" value="AOY84539.2"/>
    <property type="molecule type" value="Genomic_DNA"/>
</dbReference>
<evidence type="ECO:0000256" key="1">
    <source>
        <dbReference type="ARBA" id="ARBA00022729"/>
    </source>
</evidence>
<reference evidence="5" key="2">
    <citation type="submission" date="2022-10" db="EMBL/GenBank/DDBJ databases">
        <authorList>
            <person name="Ngo T.-E."/>
        </authorList>
    </citation>
    <scope>NUCLEOTIDE SEQUENCE</scope>
    <source>
        <strain evidence="5">JHB</strain>
    </source>
</reference>
<dbReference type="AlphaFoldDB" id="A0A1D9GA73"/>
<keyword evidence="3" id="KW-1133">Transmembrane helix</keyword>
<dbReference type="InterPro" id="IPR016047">
    <property type="entry name" value="M23ase_b-sheet_dom"/>
</dbReference>
<dbReference type="Gene3D" id="2.70.70.10">
    <property type="entry name" value="Glucose Permease (Domain IIA)"/>
    <property type="match status" value="1"/>
</dbReference>
<feature type="transmembrane region" description="Helical" evidence="3">
    <location>
        <begin position="29"/>
        <end position="48"/>
    </location>
</feature>
<reference evidence="5" key="1">
    <citation type="journal article" date="2017" name="Proc. Natl. Acad. Sci. U.S.A.">
        <title>Comparative genomics uncovers the prolific and distinctive metabolic potential of the cyanobacterial genus Moorea.</title>
        <authorList>
            <person name="Leao T."/>
            <person name="Castelao G."/>
            <person name="Korobeynikov A."/>
            <person name="Monroe E.A."/>
            <person name="Podell S."/>
            <person name="Glukhov E."/>
            <person name="Allen E.E."/>
            <person name="Gerwick W.H."/>
            <person name="Gerwick L."/>
        </authorList>
    </citation>
    <scope>NUCLEOTIDE SEQUENCE</scope>
    <source>
        <strain evidence="5">JHB</strain>
    </source>
</reference>
<evidence type="ECO:0000256" key="2">
    <source>
        <dbReference type="SAM" id="Coils"/>
    </source>
</evidence>
<dbReference type="PANTHER" id="PTHR21666:SF289">
    <property type="entry name" value="L-ALA--D-GLU ENDOPEPTIDASE"/>
    <property type="match status" value="1"/>
</dbReference>
<dbReference type="CDD" id="cd12797">
    <property type="entry name" value="M23_peptidase"/>
    <property type="match status" value="1"/>
</dbReference>
<feature type="domain" description="M23ase beta-sheet core" evidence="4">
    <location>
        <begin position="330"/>
        <end position="425"/>
    </location>
</feature>
<dbReference type="Gene3D" id="6.10.250.3150">
    <property type="match status" value="1"/>
</dbReference>
<dbReference type="SUPFAM" id="SSF51261">
    <property type="entry name" value="Duplicated hybrid motif"/>
    <property type="match status" value="1"/>
</dbReference>
<dbReference type="InterPro" id="IPR050570">
    <property type="entry name" value="Cell_wall_metabolism_enzyme"/>
</dbReference>
<accession>A0A1D9GA73</accession>
<dbReference type="GO" id="GO:0004222">
    <property type="term" value="F:metalloendopeptidase activity"/>
    <property type="evidence" value="ECO:0007669"/>
    <property type="project" value="TreeGrafter"/>
</dbReference>
<name>A0A1D9GA73_MOOP1</name>
<organism evidence="5">
    <name type="scientific">Moorena producens (strain JHB)</name>
    <dbReference type="NCBI Taxonomy" id="1454205"/>
    <lineage>
        <taxon>Bacteria</taxon>
        <taxon>Bacillati</taxon>
        <taxon>Cyanobacteriota</taxon>
        <taxon>Cyanophyceae</taxon>
        <taxon>Coleofasciculales</taxon>
        <taxon>Coleofasciculaceae</taxon>
        <taxon>Moorena</taxon>
    </lineage>
</organism>
<gene>
    <name evidence="5" type="ORF">BJP36_06480</name>
</gene>
<keyword evidence="2" id="KW-0175">Coiled coil</keyword>
<protein>
    <submittedName>
        <fullName evidence="5">Peptidoglycan DD-metalloendopeptidase family protein</fullName>
    </submittedName>
</protein>
<dbReference type="PANTHER" id="PTHR21666">
    <property type="entry name" value="PEPTIDASE-RELATED"/>
    <property type="match status" value="1"/>
</dbReference>
<evidence type="ECO:0000256" key="3">
    <source>
        <dbReference type="SAM" id="Phobius"/>
    </source>
</evidence>
<proteinExistence type="predicted"/>
<feature type="coiled-coil region" evidence="2">
    <location>
        <begin position="200"/>
        <end position="269"/>
    </location>
</feature>
<evidence type="ECO:0000259" key="4">
    <source>
        <dbReference type="Pfam" id="PF01551"/>
    </source>
</evidence>
<keyword evidence="3" id="KW-0812">Transmembrane</keyword>
<keyword evidence="1" id="KW-0732">Signal</keyword>
<evidence type="ECO:0000313" key="5">
    <source>
        <dbReference type="EMBL" id="AOY84539.2"/>
    </source>
</evidence>
<feature type="coiled-coil region" evidence="2">
    <location>
        <begin position="118"/>
        <end position="145"/>
    </location>
</feature>
<sequence>MVKEIRQRATYTKNVNPSGRVRDWYGLHGIGRVCLGCVLWLLIVTIPGSTSPSPNPEVVNPGAVNPGAVDTLQQIQQHIEQQRSTIIKESDRISNVEQSAQKKLGVIELNLKSTDRANQDYNGQIQLANQHLDQLQGDLAIAERSYYQKRAAIIARLRFLQRQPNAEVGSNILLKSQDINEFLARRRRLKLVYQTDQKILTSLKAEADSINQRKTEIEAQKNRVSLLKQQLLAKKKQFEAQLRTQQQLIERLNSNRQALEASQAQLAEDSKNLVILIQREIARQNKIAAARKARLRKTFVFNTGQLLYPSNGSITSSFGWRRHPILGTSRFHSGIDFGASYGSTIRAADSGTVIFAGWYGGYGNTVIIDHGDSIATLYGHASRLLVSKGESVKRGNAIATVGSTGFSTGPHLHFEVRKNGEPVDPTSYL</sequence>
<keyword evidence="3" id="KW-0472">Membrane</keyword>
<dbReference type="Pfam" id="PF01551">
    <property type="entry name" value="Peptidase_M23"/>
    <property type="match status" value="1"/>
</dbReference>
<dbReference type="InterPro" id="IPR011055">
    <property type="entry name" value="Dup_hybrid_motif"/>
</dbReference>
<dbReference type="FunFam" id="2.70.70.10:FF:000006">
    <property type="entry name" value="M23 family peptidase"/>
    <property type="match status" value="1"/>
</dbReference>